<sequence>MCSLQTSQVILKEAYEHHGKLLTEILWCLQNLLATQSSAEKNSQAGPFIETPDNRLSPEAKADGDWLRRGEGALAVCIKDQVTSETPADEVVGPVVIKEKVLSLLALETNGECMSIIGHGLNRVYVKMSRASDDELQMMNQNFRFLVQVAFSKVCLFVAVAKSSWSKLKEKRSREKRRNEKWVVGIGGRDGGGSGSGYKPLIIQELHFKHHMKARRFCQKKFKMFAPFSPQNTMSFTIRMEESSGIVSLISPYLVNSVNLPMLNFSPLQEKLCSMGGETFMLINLHHLPCLHYIIEQSSILISFLSIVIKQIVVQEAEEPKKMVIDLKNATSLVLELCKTFFTRKLIVQSLSVTFFIFLFSITNTLYSLAILENNWSGFTLHKWWQNVQFWPLGGMSAHPATILQQLLKMIAGVDISEAVDHDDEFSRGAKYTCFFGMLTLWTRFVQVGVD</sequence>
<proteinExistence type="predicted"/>
<evidence type="ECO:0000313" key="1">
    <source>
        <dbReference type="EMBL" id="KAJ8638063.1"/>
    </source>
</evidence>
<dbReference type="EMBL" id="CM056811">
    <property type="protein sequence ID" value="KAJ8638063.1"/>
    <property type="molecule type" value="Genomic_DNA"/>
</dbReference>
<comment type="caution">
    <text evidence="1">The sequence shown here is derived from an EMBL/GenBank/DDBJ whole genome shotgun (WGS) entry which is preliminary data.</text>
</comment>
<gene>
    <name evidence="1" type="ORF">MRB53_012330</name>
</gene>
<reference evidence="1 2" key="1">
    <citation type="journal article" date="2022" name="Hortic Res">
        <title>A haplotype resolved chromosomal level avocado genome allows analysis of novel avocado genes.</title>
        <authorList>
            <person name="Nath O."/>
            <person name="Fletcher S.J."/>
            <person name="Hayward A."/>
            <person name="Shaw L.M."/>
            <person name="Masouleh A.K."/>
            <person name="Furtado A."/>
            <person name="Henry R.J."/>
            <person name="Mitter N."/>
        </authorList>
    </citation>
    <scope>NUCLEOTIDE SEQUENCE [LARGE SCALE GENOMIC DNA]</scope>
    <source>
        <strain evidence="2">cv. Hass</strain>
    </source>
</reference>
<accession>A0ACC2LXH0</accession>
<dbReference type="Proteomes" id="UP001234297">
    <property type="component" value="Chromosome 3"/>
</dbReference>
<name>A0ACC2LXH0_PERAE</name>
<evidence type="ECO:0000313" key="2">
    <source>
        <dbReference type="Proteomes" id="UP001234297"/>
    </source>
</evidence>
<keyword evidence="2" id="KW-1185">Reference proteome</keyword>
<organism evidence="1 2">
    <name type="scientific">Persea americana</name>
    <name type="common">Avocado</name>
    <dbReference type="NCBI Taxonomy" id="3435"/>
    <lineage>
        <taxon>Eukaryota</taxon>
        <taxon>Viridiplantae</taxon>
        <taxon>Streptophyta</taxon>
        <taxon>Embryophyta</taxon>
        <taxon>Tracheophyta</taxon>
        <taxon>Spermatophyta</taxon>
        <taxon>Magnoliopsida</taxon>
        <taxon>Magnoliidae</taxon>
        <taxon>Laurales</taxon>
        <taxon>Lauraceae</taxon>
        <taxon>Persea</taxon>
    </lineage>
</organism>
<protein>
    <submittedName>
        <fullName evidence="1">Uncharacterized protein</fullName>
    </submittedName>
</protein>